<reference evidence="2" key="1">
    <citation type="journal article" date="2015" name="Nature">
        <title>Complex archaea that bridge the gap between prokaryotes and eukaryotes.</title>
        <authorList>
            <person name="Spang A."/>
            <person name="Saw J.H."/>
            <person name="Jorgensen S.L."/>
            <person name="Zaremba-Niedzwiedzka K."/>
            <person name="Martijn J."/>
            <person name="Lind A.E."/>
            <person name="van Eijk R."/>
            <person name="Schleper C."/>
            <person name="Guy L."/>
            <person name="Ettema T.J."/>
        </authorList>
    </citation>
    <scope>NUCLEOTIDE SEQUENCE</scope>
</reference>
<organism evidence="2">
    <name type="scientific">marine sediment metagenome</name>
    <dbReference type="NCBI Taxonomy" id="412755"/>
    <lineage>
        <taxon>unclassified sequences</taxon>
        <taxon>metagenomes</taxon>
        <taxon>ecological metagenomes</taxon>
    </lineage>
</organism>
<name>A0A0F9TZ15_9ZZZZ</name>
<gene>
    <name evidence="2" type="ORF">LCGC14_0593340</name>
</gene>
<proteinExistence type="predicted"/>
<evidence type="ECO:0000259" key="1">
    <source>
        <dbReference type="Pfam" id="PF10686"/>
    </source>
</evidence>
<accession>A0A0F9TZ15</accession>
<dbReference type="SUPFAM" id="SSF102405">
    <property type="entry name" value="MCP/YpsA-like"/>
    <property type="match status" value="1"/>
</dbReference>
<comment type="caution">
    <text evidence="2">The sequence shown here is derived from an EMBL/GenBank/DDBJ whole genome shotgun (WGS) entry which is preliminary data.</text>
</comment>
<feature type="domain" description="YspA cpYpsA-related SLOG" evidence="1">
    <location>
        <begin position="10"/>
        <end position="73"/>
    </location>
</feature>
<evidence type="ECO:0000313" key="2">
    <source>
        <dbReference type="EMBL" id="KKN54356.1"/>
    </source>
</evidence>
<dbReference type="Pfam" id="PF10686">
    <property type="entry name" value="YAcAr"/>
    <property type="match status" value="1"/>
</dbReference>
<protein>
    <recommendedName>
        <fullName evidence="1">YspA cpYpsA-related SLOG domain-containing protein</fullName>
    </recommendedName>
</protein>
<dbReference type="InterPro" id="IPR019627">
    <property type="entry name" value="YAcAr"/>
</dbReference>
<sequence length="126" mass="14001">MDMGSECVTMVIAVVGSRTFTDYNTVCKVLDNYADTSDTIVSGGAKGADSLARRYANEHGLKLIEHLPDWKIHGRVAGFIRNELIVDDADVMIAFWDGQSRGTQHSIDLANRKHIQVHIIKDRSTK</sequence>
<dbReference type="Gene3D" id="3.40.50.450">
    <property type="match status" value="2"/>
</dbReference>
<dbReference type="EMBL" id="LAZR01000932">
    <property type="protein sequence ID" value="KKN54356.1"/>
    <property type="molecule type" value="Genomic_DNA"/>
</dbReference>
<dbReference type="AlphaFoldDB" id="A0A0F9TZ15"/>